<dbReference type="SUPFAM" id="SSF56519">
    <property type="entry name" value="Penicillin binding protein dimerisation domain"/>
    <property type="match status" value="1"/>
</dbReference>
<feature type="domain" description="Penicillin-binding protein transpeptidase" evidence="12">
    <location>
        <begin position="254"/>
        <end position="580"/>
    </location>
</feature>
<organism evidence="14 15">
    <name type="scientific">Candidatus Enterousia excrementavium</name>
    <dbReference type="NCBI Taxonomy" id="2840789"/>
    <lineage>
        <taxon>Bacteria</taxon>
        <taxon>Pseudomonadati</taxon>
        <taxon>Pseudomonadota</taxon>
        <taxon>Alphaproteobacteria</taxon>
        <taxon>Candidatus Enterousia</taxon>
    </lineage>
</organism>
<keyword evidence="4 14" id="KW-0645">Protease</keyword>
<gene>
    <name evidence="14" type="primary">mrdA</name>
    <name evidence="14" type="ORF">IAC77_00885</name>
</gene>
<reference evidence="14" key="1">
    <citation type="submission" date="2020-10" db="EMBL/GenBank/DDBJ databases">
        <authorList>
            <person name="Gilroy R."/>
        </authorList>
    </citation>
    <scope>NUCLEOTIDE SEQUENCE</scope>
    <source>
        <strain evidence="14">B1-16210</strain>
    </source>
</reference>
<protein>
    <recommendedName>
        <fullName evidence="3 10">Beta-lactamase</fullName>
        <ecNumber evidence="3 10">3.5.2.6</ecNumber>
    </recommendedName>
</protein>
<dbReference type="GO" id="GO:0017001">
    <property type="term" value="P:antibiotic catabolic process"/>
    <property type="evidence" value="ECO:0007669"/>
    <property type="project" value="InterPro"/>
</dbReference>
<dbReference type="GO" id="GO:0009002">
    <property type="term" value="F:serine-type D-Ala-D-Ala carboxypeptidase activity"/>
    <property type="evidence" value="ECO:0007669"/>
    <property type="project" value="InterPro"/>
</dbReference>
<dbReference type="GO" id="GO:0008658">
    <property type="term" value="F:penicillin binding"/>
    <property type="evidence" value="ECO:0007669"/>
    <property type="project" value="InterPro"/>
</dbReference>
<dbReference type="InterPro" id="IPR036138">
    <property type="entry name" value="PBP_dimer_sf"/>
</dbReference>
<comment type="subcellular location">
    <subcellularLocation>
        <location evidence="1">Membrane</location>
    </subcellularLocation>
</comment>
<dbReference type="GO" id="GO:0005886">
    <property type="term" value="C:plasma membrane"/>
    <property type="evidence" value="ECO:0007669"/>
    <property type="project" value="TreeGrafter"/>
</dbReference>
<keyword evidence="11" id="KW-0812">Transmembrane</keyword>
<name>A0A940IBZ6_9PROT</name>
<dbReference type="PROSITE" id="PS00337">
    <property type="entry name" value="BETA_LACTAMASE_D"/>
    <property type="match status" value="1"/>
</dbReference>
<sequence>MIDKEVARTFDRRSALFLTAGAVLTSVLVLRMLQMQLFNYRDYKKQSENNSFRIQINMPERGKILSESGTPISRDTNIYRIYIVPEETENLDEVIKIVADELKLPKKRLDKIYKQIKKQPGFQPVLISENSNWNELAALQAKNIPGMHVRNGFARVYEMGPAGAQVFGYVGEPAQPVANAPFMTTGITGLEKLFNDELAGIAGQTVMITNAVGRVTGEDKSQFRAPVVGQNIKTTINDSAQRVMYDSLLMHKSGCGVALDIKNGNILAMVSTPSFDANMFGADDGDEYIASLRNDFMKPFMNKAVEGLYPPGSTFKIVVALAALESGAITPNEKIYCPGHWDYGDRRYHCWVPEGHGYVNLAQALQHSCDIYFYQLALRIGIDSIKDMAVKLGFTQKFMDGVISREMSGIMPDRYWKEENIGYQWVHGDTIISGIGQGFILANCLQLAVMMARTASNKIVIPRLIMTADAPKFDNLGLQQKNINAVLSGLELVTKRGGTAYGSAINVNGARMGGKTGTSQVRSISRAERESGVLTNEQLKWNMRNHGLFVGYAPTNNPRYVVCAITEHTGGSGPAARTVAATMRAILEDKQ</sequence>
<dbReference type="GO" id="GO:0046677">
    <property type="term" value="P:response to antibiotic"/>
    <property type="evidence" value="ECO:0007669"/>
    <property type="project" value="UniProtKB-UniRule"/>
</dbReference>
<keyword evidence="5" id="KW-0732">Signal</keyword>
<keyword evidence="4 14" id="KW-0121">Carboxypeptidase</keyword>
<dbReference type="GO" id="GO:0009252">
    <property type="term" value="P:peptidoglycan biosynthetic process"/>
    <property type="evidence" value="ECO:0007669"/>
    <property type="project" value="InterPro"/>
</dbReference>
<dbReference type="InterPro" id="IPR012338">
    <property type="entry name" value="Beta-lactam/transpept-like"/>
</dbReference>
<comment type="caution">
    <text evidence="14">The sequence shown here is derived from an EMBL/GenBank/DDBJ whole genome shotgun (WGS) entry which is preliminary data.</text>
</comment>
<keyword evidence="6 10" id="KW-0378">Hydrolase</keyword>
<keyword evidence="11" id="KW-1133">Transmembrane helix</keyword>
<evidence type="ECO:0000256" key="7">
    <source>
        <dbReference type="ARBA" id="ARBA00023136"/>
    </source>
</evidence>
<evidence type="ECO:0000259" key="13">
    <source>
        <dbReference type="Pfam" id="PF03717"/>
    </source>
</evidence>
<dbReference type="Pfam" id="PF03717">
    <property type="entry name" value="PBP_dimer"/>
    <property type="match status" value="1"/>
</dbReference>
<feature type="active site" description="Acyl-ester intermediate" evidence="9">
    <location>
        <position position="313"/>
    </location>
</feature>
<comment type="catalytic activity">
    <reaction evidence="10">
        <text>a beta-lactam + H2O = a substituted beta-amino acid</text>
        <dbReference type="Rhea" id="RHEA:20401"/>
        <dbReference type="ChEBI" id="CHEBI:15377"/>
        <dbReference type="ChEBI" id="CHEBI:35627"/>
        <dbReference type="ChEBI" id="CHEBI:140347"/>
        <dbReference type="EC" id="3.5.2.6"/>
    </reaction>
</comment>
<dbReference type="GO" id="GO:0071555">
    <property type="term" value="P:cell wall organization"/>
    <property type="evidence" value="ECO:0007669"/>
    <property type="project" value="TreeGrafter"/>
</dbReference>
<dbReference type="InterPro" id="IPR017790">
    <property type="entry name" value="Penicillin-binding_protein_2"/>
</dbReference>
<dbReference type="GO" id="GO:0008800">
    <property type="term" value="F:beta-lactamase activity"/>
    <property type="evidence" value="ECO:0007669"/>
    <property type="project" value="UniProtKB-UniRule"/>
</dbReference>
<evidence type="ECO:0000256" key="1">
    <source>
        <dbReference type="ARBA" id="ARBA00004370"/>
    </source>
</evidence>
<dbReference type="NCBIfam" id="TIGR03423">
    <property type="entry name" value="pbp2_mrdA"/>
    <property type="match status" value="1"/>
</dbReference>
<reference evidence="14" key="2">
    <citation type="journal article" date="2021" name="PeerJ">
        <title>Extensive microbial diversity within the chicken gut microbiome revealed by metagenomics and culture.</title>
        <authorList>
            <person name="Gilroy R."/>
            <person name="Ravi A."/>
            <person name="Getino M."/>
            <person name="Pursley I."/>
            <person name="Horton D.L."/>
            <person name="Alikhan N.F."/>
            <person name="Baker D."/>
            <person name="Gharbi K."/>
            <person name="Hall N."/>
            <person name="Watson M."/>
            <person name="Adriaenssens E.M."/>
            <person name="Foster-Nyarko E."/>
            <person name="Jarju S."/>
            <person name="Secka A."/>
            <person name="Antonio M."/>
            <person name="Oren A."/>
            <person name="Chaudhuri R.R."/>
            <person name="La Ragione R."/>
            <person name="Hildebrand F."/>
            <person name="Pallen M.J."/>
        </authorList>
    </citation>
    <scope>NUCLEOTIDE SEQUENCE</scope>
    <source>
        <strain evidence="14">B1-16210</strain>
    </source>
</reference>
<dbReference type="Gene3D" id="3.40.710.10">
    <property type="entry name" value="DD-peptidase/beta-lactamase superfamily"/>
    <property type="match status" value="1"/>
</dbReference>
<dbReference type="AlphaFoldDB" id="A0A940IBZ6"/>
<dbReference type="PANTHER" id="PTHR30627">
    <property type="entry name" value="PEPTIDOGLYCAN D,D-TRANSPEPTIDASE"/>
    <property type="match status" value="1"/>
</dbReference>
<keyword evidence="8 10" id="KW-0046">Antibiotic resistance</keyword>
<dbReference type="EC" id="3.5.2.6" evidence="3 10"/>
<dbReference type="Proteomes" id="UP000721442">
    <property type="component" value="Unassembled WGS sequence"/>
</dbReference>
<dbReference type="InterPro" id="IPR050515">
    <property type="entry name" value="Beta-lactam/transpept"/>
</dbReference>
<feature type="domain" description="Penicillin-binding protein dimerisation" evidence="13">
    <location>
        <begin position="59"/>
        <end position="218"/>
    </location>
</feature>
<evidence type="ECO:0000313" key="14">
    <source>
        <dbReference type="EMBL" id="MBO8406999.1"/>
    </source>
</evidence>
<evidence type="ECO:0000256" key="5">
    <source>
        <dbReference type="ARBA" id="ARBA00022729"/>
    </source>
</evidence>
<dbReference type="Pfam" id="PF00905">
    <property type="entry name" value="Transpeptidase"/>
    <property type="match status" value="1"/>
</dbReference>
<dbReference type="InterPro" id="IPR005311">
    <property type="entry name" value="PBP_dimer"/>
</dbReference>
<evidence type="ECO:0000256" key="4">
    <source>
        <dbReference type="ARBA" id="ARBA00022645"/>
    </source>
</evidence>
<feature type="transmembrane region" description="Helical" evidence="11">
    <location>
        <begin position="15"/>
        <end position="33"/>
    </location>
</feature>
<evidence type="ECO:0000259" key="12">
    <source>
        <dbReference type="Pfam" id="PF00905"/>
    </source>
</evidence>
<dbReference type="InterPro" id="IPR002137">
    <property type="entry name" value="Beta-lactam_class-D_AS"/>
</dbReference>
<dbReference type="InterPro" id="IPR001460">
    <property type="entry name" value="PCN-bd_Tpept"/>
</dbReference>
<comment type="similarity">
    <text evidence="2 10">Belongs to the class-D beta-lactamase family.</text>
</comment>
<feature type="modified residue" description="N6-carboxylysine" evidence="9">
    <location>
        <position position="316"/>
    </location>
</feature>
<evidence type="ECO:0000256" key="2">
    <source>
        <dbReference type="ARBA" id="ARBA00007898"/>
    </source>
</evidence>
<evidence type="ECO:0000256" key="10">
    <source>
        <dbReference type="RuleBase" id="RU361140"/>
    </source>
</evidence>
<dbReference type="SUPFAM" id="SSF56601">
    <property type="entry name" value="beta-lactamase/transpeptidase-like"/>
    <property type="match status" value="1"/>
</dbReference>
<evidence type="ECO:0000256" key="8">
    <source>
        <dbReference type="ARBA" id="ARBA00023251"/>
    </source>
</evidence>
<evidence type="ECO:0000313" key="15">
    <source>
        <dbReference type="Proteomes" id="UP000721442"/>
    </source>
</evidence>
<dbReference type="EMBL" id="JADINE010000014">
    <property type="protein sequence ID" value="MBO8406999.1"/>
    <property type="molecule type" value="Genomic_DNA"/>
</dbReference>
<evidence type="ECO:0000256" key="6">
    <source>
        <dbReference type="ARBA" id="ARBA00022801"/>
    </source>
</evidence>
<keyword evidence="7 11" id="KW-0472">Membrane</keyword>
<dbReference type="Gene3D" id="3.90.1310.10">
    <property type="entry name" value="Penicillin-binding protein 2a (Domain 2)"/>
    <property type="match status" value="1"/>
</dbReference>
<accession>A0A940IBZ6</accession>
<evidence type="ECO:0000256" key="9">
    <source>
        <dbReference type="PIRSR" id="PIRSR602137-50"/>
    </source>
</evidence>
<evidence type="ECO:0000256" key="11">
    <source>
        <dbReference type="SAM" id="Phobius"/>
    </source>
</evidence>
<proteinExistence type="inferred from homology"/>
<evidence type="ECO:0000256" key="3">
    <source>
        <dbReference type="ARBA" id="ARBA00012865"/>
    </source>
</evidence>